<organism evidence="2 3">
    <name type="scientific">Clostridium aminobutyricum</name>
    <dbReference type="NCBI Taxonomy" id="33953"/>
    <lineage>
        <taxon>Bacteria</taxon>
        <taxon>Bacillati</taxon>
        <taxon>Bacillota</taxon>
        <taxon>Clostridia</taxon>
        <taxon>Eubacteriales</taxon>
        <taxon>Clostridiaceae</taxon>
        <taxon>Clostridium</taxon>
    </lineage>
</organism>
<reference evidence="2" key="1">
    <citation type="submission" date="2021-02" db="EMBL/GenBank/DDBJ databases">
        <title>Abyssanaerobacter marinus gen.nov., sp., nov, anaerobic bacterium isolated from the Onnuri vent field of Indian Ocean and suggestion of Mogibacteriaceae fam. nov., and proposal of reclassification of ambiguous this family's genus member.</title>
        <authorList>
            <person name="Kim Y.J."/>
            <person name="Yang J.-A."/>
        </authorList>
    </citation>
    <scope>NUCLEOTIDE SEQUENCE</scope>
    <source>
        <strain evidence="2">DSM 2634</strain>
    </source>
</reference>
<dbReference type="InterPro" id="IPR007345">
    <property type="entry name" value="Polysacch_pyruvyl_Trfase"/>
</dbReference>
<dbReference type="SUPFAM" id="SSF53756">
    <property type="entry name" value="UDP-Glycosyltransferase/glycogen phosphorylase"/>
    <property type="match status" value="1"/>
</dbReference>
<protein>
    <submittedName>
        <fullName evidence="2">Polysaccharide pyruvyl transferase CsaB</fullName>
    </submittedName>
</protein>
<sequence>MYRILISGYYGFNNIGDESILRAVVDNLQDRLEDIDITVLSQDPVSTGEKYGVKSVNRKSVKSIIRAVRQCDLLISGGGSLLQDVTSKKSIIYYLLIMWMAQFFRKNIFIYSQGIGPINSAVNRKLTARTLSNVSGIVVRDEASKEFLAEIGLPRNKIAVTADPVLRIKPAPLEMGEKILSEEGIEISREKLTVGFAIRERKQDSEFIDELCIAVERLVEEYDAQIVLIPFHYSEDVTVIDELERRLGNMVCSIKHKYLTDEMLSIIGNMDVLIGVRLHALIHAAIMDVPMIAISYDPKINSFMKSIGMKAMCSIYDFNNEDFMDEFNKTMINKEVLKKRVQEKVGLLNQALDTNEQMIKELMVK</sequence>
<keyword evidence="3" id="KW-1185">Reference proteome</keyword>
<evidence type="ECO:0000259" key="1">
    <source>
        <dbReference type="Pfam" id="PF04230"/>
    </source>
</evidence>
<dbReference type="GO" id="GO:0016740">
    <property type="term" value="F:transferase activity"/>
    <property type="evidence" value="ECO:0007669"/>
    <property type="project" value="UniProtKB-KW"/>
</dbReference>
<dbReference type="Proteomes" id="UP000664545">
    <property type="component" value="Unassembled WGS sequence"/>
</dbReference>
<feature type="domain" description="Polysaccharide pyruvyl transferase" evidence="1">
    <location>
        <begin position="14"/>
        <end position="298"/>
    </location>
</feature>
<gene>
    <name evidence="2" type="primary">csaB</name>
    <name evidence="2" type="ORF">JYB65_05895</name>
</gene>
<evidence type="ECO:0000313" key="2">
    <source>
        <dbReference type="EMBL" id="MBN7772891.1"/>
    </source>
</evidence>
<dbReference type="Pfam" id="PF04230">
    <property type="entry name" value="PS_pyruv_trans"/>
    <property type="match status" value="1"/>
</dbReference>
<keyword evidence="2" id="KW-0808">Transferase</keyword>
<proteinExistence type="predicted"/>
<dbReference type="NCBIfam" id="TIGR03609">
    <property type="entry name" value="S_layer_CsaB"/>
    <property type="match status" value="1"/>
</dbReference>
<dbReference type="RefSeq" id="WP_206581660.1">
    <property type="nucleotide sequence ID" value="NZ_JAFJZZ010000001.1"/>
</dbReference>
<name>A0A939D846_CLOAM</name>
<dbReference type="AlphaFoldDB" id="A0A939D846"/>
<dbReference type="PANTHER" id="PTHR36836:SF1">
    <property type="entry name" value="COLANIC ACID BIOSYNTHESIS PROTEIN WCAK"/>
    <property type="match status" value="1"/>
</dbReference>
<comment type="caution">
    <text evidence="2">The sequence shown here is derived from an EMBL/GenBank/DDBJ whole genome shotgun (WGS) entry which is preliminary data.</text>
</comment>
<dbReference type="EMBL" id="JAFJZZ010000001">
    <property type="protein sequence ID" value="MBN7772891.1"/>
    <property type="molecule type" value="Genomic_DNA"/>
</dbReference>
<dbReference type="InterPro" id="IPR019896">
    <property type="entry name" value="Polysacch_pyruvyl_Trfase_CsaB"/>
</dbReference>
<dbReference type="PANTHER" id="PTHR36836">
    <property type="entry name" value="COLANIC ACID BIOSYNTHESIS PROTEIN WCAK"/>
    <property type="match status" value="1"/>
</dbReference>
<evidence type="ECO:0000313" key="3">
    <source>
        <dbReference type="Proteomes" id="UP000664545"/>
    </source>
</evidence>
<accession>A0A939D846</accession>